<protein>
    <submittedName>
        <fullName evidence="1">Uncharacterized protein</fullName>
    </submittedName>
</protein>
<proteinExistence type="predicted"/>
<accession>A0A9P5U2Z8</accession>
<sequence length="132" mass="14883">MCFLLLSFDQEWGATFKHPAGEIKGHRCGGGENQGLYRGLVYIAFRCSPLRRAIFERRGGVTLADKFVLTVDWVRWLAMPASNGFTRLVNYFVIVWAFLEMWNAKGLPKDPLALDDVENDPPLFSALASLCI</sequence>
<gene>
    <name evidence="1" type="ORF">BDP27DRAFT_1367247</name>
</gene>
<organism evidence="1 2">
    <name type="scientific">Rhodocollybia butyracea</name>
    <dbReference type="NCBI Taxonomy" id="206335"/>
    <lineage>
        <taxon>Eukaryota</taxon>
        <taxon>Fungi</taxon>
        <taxon>Dikarya</taxon>
        <taxon>Basidiomycota</taxon>
        <taxon>Agaricomycotina</taxon>
        <taxon>Agaricomycetes</taxon>
        <taxon>Agaricomycetidae</taxon>
        <taxon>Agaricales</taxon>
        <taxon>Marasmiineae</taxon>
        <taxon>Omphalotaceae</taxon>
        <taxon>Rhodocollybia</taxon>
    </lineage>
</organism>
<dbReference type="Proteomes" id="UP000772434">
    <property type="component" value="Unassembled WGS sequence"/>
</dbReference>
<dbReference type="OrthoDB" id="3066611at2759"/>
<name>A0A9P5U2Z8_9AGAR</name>
<evidence type="ECO:0000313" key="1">
    <source>
        <dbReference type="EMBL" id="KAF9064426.1"/>
    </source>
</evidence>
<comment type="caution">
    <text evidence="1">The sequence shown here is derived from an EMBL/GenBank/DDBJ whole genome shotgun (WGS) entry which is preliminary data.</text>
</comment>
<dbReference type="EMBL" id="JADNRY010000124">
    <property type="protein sequence ID" value="KAF9064426.1"/>
    <property type="molecule type" value="Genomic_DNA"/>
</dbReference>
<evidence type="ECO:0000313" key="2">
    <source>
        <dbReference type="Proteomes" id="UP000772434"/>
    </source>
</evidence>
<reference evidence="1" key="1">
    <citation type="submission" date="2020-11" db="EMBL/GenBank/DDBJ databases">
        <authorList>
            <consortium name="DOE Joint Genome Institute"/>
            <person name="Ahrendt S."/>
            <person name="Riley R."/>
            <person name="Andreopoulos W."/>
            <person name="Labutti K."/>
            <person name="Pangilinan J."/>
            <person name="Ruiz-Duenas F.J."/>
            <person name="Barrasa J.M."/>
            <person name="Sanchez-Garcia M."/>
            <person name="Camarero S."/>
            <person name="Miyauchi S."/>
            <person name="Serrano A."/>
            <person name="Linde D."/>
            <person name="Babiker R."/>
            <person name="Drula E."/>
            <person name="Ayuso-Fernandez I."/>
            <person name="Pacheco R."/>
            <person name="Padilla G."/>
            <person name="Ferreira P."/>
            <person name="Barriuso J."/>
            <person name="Kellner H."/>
            <person name="Castanera R."/>
            <person name="Alfaro M."/>
            <person name="Ramirez L."/>
            <person name="Pisabarro A.G."/>
            <person name="Kuo A."/>
            <person name="Tritt A."/>
            <person name="Lipzen A."/>
            <person name="He G."/>
            <person name="Yan M."/>
            <person name="Ng V."/>
            <person name="Cullen D."/>
            <person name="Martin F."/>
            <person name="Rosso M.-N."/>
            <person name="Henrissat B."/>
            <person name="Hibbett D."/>
            <person name="Martinez A.T."/>
            <person name="Grigoriev I.V."/>
        </authorList>
    </citation>
    <scope>NUCLEOTIDE SEQUENCE</scope>
    <source>
        <strain evidence="1">AH 40177</strain>
    </source>
</reference>
<keyword evidence="2" id="KW-1185">Reference proteome</keyword>
<dbReference type="AlphaFoldDB" id="A0A9P5U2Z8"/>